<evidence type="ECO:0000313" key="2">
    <source>
        <dbReference type="EMBL" id="OGF93553.1"/>
    </source>
</evidence>
<dbReference type="AlphaFoldDB" id="A0A1F5Y0A8"/>
<evidence type="ECO:0000313" key="3">
    <source>
        <dbReference type="Proteomes" id="UP000178894"/>
    </source>
</evidence>
<reference evidence="2 3" key="1">
    <citation type="journal article" date="2016" name="Nat. Commun.">
        <title>Thousands of microbial genomes shed light on interconnected biogeochemical processes in an aquifer system.</title>
        <authorList>
            <person name="Anantharaman K."/>
            <person name="Brown C.T."/>
            <person name="Hug L.A."/>
            <person name="Sharon I."/>
            <person name="Castelle C.J."/>
            <person name="Probst A.J."/>
            <person name="Thomas B.C."/>
            <person name="Singh A."/>
            <person name="Wilkins M.J."/>
            <person name="Karaoz U."/>
            <person name="Brodie E.L."/>
            <person name="Williams K.H."/>
            <person name="Hubbard S.S."/>
            <person name="Banfield J.F."/>
        </authorList>
    </citation>
    <scope>NUCLEOTIDE SEQUENCE [LARGE SCALE GENOMIC DNA]</scope>
</reference>
<keyword evidence="1" id="KW-1133">Transmembrane helix</keyword>
<keyword evidence="1" id="KW-0472">Membrane</keyword>
<feature type="transmembrane region" description="Helical" evidence="1">
    <location>
        <begin position="12"/>
        <end position="36"/>
    </location>
</feature>
<dbReference type="Proteomes" id="UP000178894">
    <property type="component" value="Unassembled WGS sequence"/>
</dbReference>
<sequence length="72" mass="8390">MNPKRIEIKERVLWFVIGFVACLFFIASLFVVGFFLPKALEFKKRILNIDNLTLNIKEKISLNIDHGIHIFG</sequence>
<evidence type="ECO:0000256" key="1">
    <source>
        <dbReference type="SAM" id="Phobius"/>
    </source>
</evidence>
<dbReference type="EMBL" id="MFIQ01000013">
    <property type="protein sequence ID" value="OGF93553.1"/>
    <property type="molecule type" value="Genomic_DNA"/>
</dbReference>
<proteinExistence type="predicted"/>
<organism evidence="2 3">
    <name type="scientific">Candidatus Giovannonibacteria bacterium RIFCSPLOWO2_12_FULL_44_15</name>
    <dbReference type="NCBI Taxonomy" id="1798364"/>
    <lineage>
        <taxon>Bacteria</taxon>
        <taxon>Candidatus Giovannoniibacteriota</taxon>
    </lineage>
</organism>
<gene>
    <name evidence="2" type="ORF">A3G54_01255</name>
</gene>
<comment type="caution">
    <text evidence="2">The sequence shown here is derived from an EMBL/GenBank/DDBJ whole genome shotgun (WGS) entry which is preliminary data.</text>
</comment>
<dbReference type="PROSITE" id="PS51257">
    <property type="entry name" value="PROKAR_LIPOPROTEIN"/>
    <property type="match status" value="1"/>
</dbReference>
<protein>
    <submittedName>
        <fullName evidence="2">Uncharacterized protein</fullName>
    </submittedName>
</protein>
<name>A0A1F5Y0A8_9BACT</name>
<keyword evidence="1" id="KW-0812">Transmembrane</keyword>
<accession>A0A1F5Y0A8</accession>
<dbReference type="STRING" id="1798364.A3G54_01255"/>